<dbReference type="Proteomes" id="UP000248806">
    <property type="component" value="Unassembled WGS sequence"/>
</dbReference>
<accession>A0A326UCY0</accession>
<feature type="transmembrane region" description="Helical" evidence="1">
    <location>
        <begin position="312"/>
        <end position="336"/>
    </location>
</feature>
<keyword evidence="1" id="KW-1133">Transmembrane helix</keyword>
<organism evidence="2 3">
    <name type="scientific">Thermosporothrix hazakensis</name>
    <dbReference type="NCBI Taxonomy" id="644383"/>
    <lineage>
        <taxon>Bacteria</taxon>
        <taxon>Bacillati</taxon>
        <taxon>Chloroflexota</taxon>
        <taxon>Ktedonobacteria</taxon>
        <taxon>Ktedonobacterales</taxon>
        <taxon>Thermosporotrichaceae</taxon>
        <taxon>Thermosporothrix</taxon>
    </lineage>
</organism>
<evidence type="ECO:0000313" key="2">
    <source>
        <dbReference type="EMBL" id="PZW34489.1"/>
    </source>
</evidence>
<dbReference type="EMBL" id="QKUF01000002">
    <property type="protein sequence ID" value="PZW34489.1"/>
    <property type="molecule type" value="Genomic_DNA"/>
</dbReference>
<feature type="transmembrane region" description="Helical" evidence="1">
    <location>
        <begin position="47"/>
        <end position="65"/>
    </location>
</feature>
<feature type="transmembrane region" description="Helical" evidence="1">
    <location>
        <begin position="248"/>
        <end position="266"/>
    </location>
</feature>
<feature type="transmembrane region" description="Helical" evidence="1">
    <location>
        <begin position="147"/>
        <end position="166"/>
    </location>
</feature>
<dbReference type="RefSeq" id="WP_211326055.1">
    <property type="nucleotide sequence ID" value="NZ_BIFX01000001.1"/>
</dbReference>
<keyword evidence="3" id="KW-1185">Reference proteome</keyword>
<feature type="transmembrane region" description="Helical" evidence="1">
    <location>
        <begin position="273"/>
        <end position="292"/>
    </location>
</feature>
<feature type="transmembrane region" description="Helical" evidence="1">
    <location>
        <begin position="217"/>
        <end position="236"/>
    </location>
</feature>
<protein>
    <submittedName>
        <fullName evidence="2">Uncharacterized protein</fullName>
    </submittedName>
</protein>
<keyword evidence="1" id="KW-0812">Transmembrane</keyword>
<dbReference type="AlphaFoldDB" id="A0A326UCY0"/>
<comment type="caution">
    <text evidence="2">The sequence shown here is derived from an EMBL/GenBank/DDBJ whole genome shotgun (WGS) entry which is preliminary data.</text>
</comment>
<name>A0A326UCY0_THEHA</name>
<feature type="transmembrane region" description="Helical" evidence="1">
    <location>
        <begin position="103"/>
        <end position="127"/>
    </location>
</feature>
<reference evidence="2 3" key="1">
    <citation type="submission" date="2018-06" db="EMBL/GenBank/DDBJ databases">
        <title>Genomic Encyclopedia of Archaeal and Bacterial Type Strains, Phase II (KMG-II): from individual species to whole genera.</title>
        <authorList>
            <person name="Goeker M."/>
        </authorList>
    </citation>
    <scope>NUCLEOTIDE SEQUENCE [LARGE SCALE GENOMIC DNA]</scope>
    <source>
        <strain evidence="2 3">ATCC BAA-1881</strain>
    </source>
</reference>
<evidence type="ECO:0000313" key="3">
    <source>
        <dbReference type="Proteomes" id="UP000248806"/>
    </source>
</evidence>
<evidence type="ECO:0000256" key="1">
    <source>
        <dbReference type="SAM" id="Phobius"/>
    </source>
</evidence>
<keyword evidence="1" id="KW-0472">Membrane</keyword>
<proteinExistence type="predicted"/>
<feature type="transmembrane region" description="Helical" evidence="1">
    <location>
        <begin position="77"/>
        <end position="96"/>
    </location>
</feature>
<sequence length="341" mass="38118">MKAKPPMHVVQTWPLPAKWLQRLLPAPLAQEERTIILHIREGRFQRSLAVITACASLLSGLEVAYEHYIGSYSQKIMYTPVILCCGHILSSIGAIFNRWIARILLPVMSLLLALDGVVGFFLHIRGVQRKPGGWRLPIFNIVMGPPLFAPLLIATSGFLGLITSFLRSENALPPELFEHVKGVRRRFPLWMDLMPKAPVRELLSTEQDIREGRFQGLMGGATALSAFFSGAEALYSHYKNNFTYKIEWTPILLSPLVMIAGIGTIWSRTIARTLLPITSLLAAINGMLGLYYHLRGISRRPGGFKKFLYNLLYGPPIFAPLLFASTGFLGLLASLLRRTRP</sequence>
<gene>
    <name evidence="2" type="ORF">EI42_01326</name>
</gene>